<evidence type="ECO:0000256" key="2">
    <source>
        <dbReference type="ARBA" id="ARBA00023054"/>
    </source>
</evidence>
<dbReference type="EMBL" id="JABCYN010000023">
    <property type="protein sequence ID" value="KAF6012846.1"/>
    <property type="molecule type" value="Genomic_DNA"/>
</dbReference>
<dbReference type="AlphaFoldDB" id="A0A8H6EWH8"/>
<dbReference type="PANTHER" id="PTHR22761">
    <property type="entry name" value="CHARGED MULTIVESICULAR BODY PROTEIN"/>
    <property type="match status" value="1"/>
</dbReference>
<gene>
    <name evidence="5" type="ORF">HII12_002370</name>
</gene>
<dbReference type="GO" id="GO:0005771">
    <property type="term" value="C:multivesicular body"/>
    <property type="evidence" value="ECO:0007669"/>
    <property type="project" value="TreeGrafter"/>
</dbReference>
<evidence type="ECO:0000256" key="4">
    <source>
        <dbReference type="SAM" id="MobiDB-lite"/>
    </source>
</evidence>
<protein>
    <recommendedName>
        <fullName evidence="7">Charged multivesicular body protein 5</fullName>
    </recommendedName>
</protein>
<name>A0A8H6EWH8_DEKBR</name>
<dbReference type="GO" id="GO:0032511">
    <property type="term" value="P:late endosome to vacuole transport via multivesicular body sorting pathway"/>
    <property type="evidence" value="ECO:0007669"/>
    <property type="project" value="TreeGrafter"/>
</dbReference>
<dbReference type="InterPro" id="IPR005024">
    <property type="entry name" value="Snf7_fam"/>
</dbReference>
<dbReference type="Proteomes" id="UP000568158">
    <property type="component" value="Unassembled WGS sequence"/>
</dbReference>
<comment type="caution">
    <text evidence="5">The sequence shown here is derived from an EMBL/GenBank/DDBJ whole genome shotgun (WGS) entry which is preliminary data.</text>
</comment>
<sequence>MNRLFGTRSNAPKASLNDAMKNIDERVSSLDVKISKLNTELTTYQRKLSQMRDGPGKNSIKNRALKVLRQRKQLEAQKDQLMSQSWNISQAQMTTDNLKNTMITVDAMKRTNKELRRTYGKIDVDKLEDMQDEMLDLIDQSNEIQDALGRSYDVPDDISEGELDAELDALGEDAEANEEAAGEALPSYLTDSALANESEEPPKFVDEPETDEQEKKRNGCTVRNCYMRRNIT</sequence>
<evidence type="ECO:0000313" key="6">
    <source>
        <dbReference type="Proteomes" id="UP000568158"/>
    </source>
</evidence>
<accession>A0A8H6EWH8</accession>
<dbReference type="Pfam" id="PF03357">
    <property type="entry name" value="Snf7"/>
    <property type="match status" value="1"/>
</dbReference>
<comment type="similarity">
    <text evidence="1">Belongs to the SNF7 family.</text>
</comment>
<dbReference type="PANTHER" id="PTHR22761:SF12">
    <property type="entry name" value="CHARGED MULTIVESICULAR BODY PROTEIN 5"/>
    <property type="match status" value="1"/>
</dbReference>
<evidence type="ECO:0000313" key="5">
    <source>
        <dbReference type="EMBL" id="KAF6012846.1"/>
    </source>
</evidence>
<keyword evidence="2 3" id="KW-0175">Coiled coil</keyword>
<feature type="compositionally biased region" description="Acidic residues" evidence="4">
    <location>
        <begin position="169"/>
        <end position="181"/>
    </location>
</feature>
<feature type="coiled-coil region" evidence="3">
    <location>
        <begin position="20"/>
        <end position="147"/>
    </location>
</feature>
<dbReference type="Gene3D" id="6.10.250.1710">
    <property type="match status" value="1"/>
</dbReference>
<feature type="region of interest" description="Disordered" evidence="4">
    <location>
        <begin position="169"/>
        <end position="219"/>
    </location>
</feature>
<reference evidence="5 6" key="1">
    <citation type="journal article" date="2020" name="Appl. Microbiol. Biotechnol.">
        <title>Targeted gene deletion in Brettanomyces bruxellensis with an expression-free CRISPR-Cas9 system.</title>
        <authorList>
            <person name="Varela C."/>
            <person name="Bartel C."/>
            <person name="Onetto C."/>
            <person name="Borneman A."/>
        </authorList>
    </citation>
    <scope>NUCLEOTIDE SEQUENCE [LARGE SCALE GENOMIC DNA]</scope>
    <source>
        <strain evidence="5 6">AWRI1613</strain>
    </source>
</reference>
<evidence type="ECO:0008006" key="7">
    <source>
        <dbReference type="Google" id="ProtNLM"/>
    </source>
</evidence>
<dbReference type="GO" id="GO:0006900">
    <property type="term" value="P:vesicle budding from membrane"/>
    <property type="evidence" value="ECO:0007669"/>
    <property type="project" value="TreeGrafter"/>
</dbReference>
<evidence type="ECO:0000256" key="3">
    <source>
        <dbReference type="SAM" id="Coils"/>
    </source>
</evidence>
<proteinExistence type="inferred from homology"/>
<evidence type="ECO:0000256" key="1">
    <source>
        <dbReference type="ARBA" id="ARBA00006190"/>
    </source>
</evidence>
<organism evidence="5 6">
    <name type="scientific">Dekkera bruxellensis</name>
    <name type="common">Brettanomyces custersii</name>
    <dbReference type="NCBI Taxonomy" id="5007"/>
    <lineage>
        <taxon>Eukaryota</taxon>
        <taxon>Fungi</taxon>
        <taxon>Dikarya</taxon>
        <taxon>Ascomycota</taxon>
        <taxon>Saccharomycotina</taxon>
        <taxon>Pichiomycetes</taxon>
        <taxon>Pichiales</taxon>
        <taxon>Pichiaceae</taxon>
        <taxon>Brettanomyces</taxon>
    </lineage>
</organism>